<dbReference type="PROSITE" id="PS01011">
    <property type="entry name" value="FOLYLPOLYGLU_SYNT_1"/>
    <property type="match status" value="1"/>
</dbReference>
<proteinExistence type="inferred from homology"/>
<reference evidence="14 15" key="1">
    <citation type="submission" date="2018-08" db="EMBL/GenBank/DDBJ databases">
        <title>A genome reference for cultivated species of the human gut microbiota.</title>
        <authorList>
            <person name="Zou Y."/>
            <person name="Xue W."/>
            <person name="Luo G."/>
        </authorList>
    </citation>
    <scope>NUCLEOTIDE SEQUENCE [LARGE SCALE GENOMIC DNA]</scope>
    <source>
        <strain evidence="14 15">AM33-3BH</strain>
    </source>
</reference>
<evidence type="ECO:0000256" key="9">
    <source>
        <dbReference type="ARBA" id="ARBA00030592"/>
    </source>
</evidence>
<evidence type="ECO:0000256" key="6">
    <source>
        <dbReference type="ARBA" id="ARBA00022741"/>
    </source>
</evidence>
<dbReference type="InterPro" id="IPR004101">
    <property type="entry name" value="Mur_ligase_C"/>
</dbReference>
<dbReference type="Pfam" id="PF08245">
    <property type="entry name" value="Mur_ligase_M"/>
    <property type="match status" value="1"/>
</dbReference>
<evidence type="ECO:0000256" key="10">
    <source>
        <dbReference type="ARBA" id="ARBA00047493"/>
    </source>
</evidence>
<evidence type="ECO:0000259" key="12">
    <source>
        <dbReference type="Pfam" id="PF02875"/>
    </source>
</evidence>
<dbReference type="EMBL" id="QSIO01000003">
    <property type="protein sequence ID" value="RHC94343.1"/>
    <property type="molecule type" value="Genomic_DNA"/>
</dbReference>
<sequence>MKTKEHQLDLRWLEAYRSQDPHFGLERMEALLALRGNPHLDCRVIHVAGTNGKGSTIATLSQLLRQAGLRVGVFTSPYLIYYNDQITINGEAISDQDLQTYLDRYQQLLETEQAKAMFQGLTEFELMTAIAYDYFAHEELDYVIMEVGMGGRLDSTNVCQPVLTAITSIGLDHVALLGPDLASIAREKAGIIKPGIPLVLGKLEAEASQVIEGIAIQKQAPITAYDRDYQVELEASYLSGQSFSYHSSKRETASYQVALLGHHQARNAALAISICDVLFEREGRELLSRELVDEALHQVVWPGRMEVVSQNPMILLDGAHNPHAVVPLIASLRELFPSQKKTILFTCIRTKALEEMLIQWQELENSRLILTTFEDPRAYSQEEIRAAAKNHQLEEVNWQEFLQNWQAEGDELLIVTGSLYFLSQVRPYLLKTEKSN</sequence>
<dbReference type="UniPathway" id="UPA00219"/>
<dbReference type="GO" id="GO:0005524">
    <property type="term" value="F:ATP binding"/>
    <property type="evidence" value="ECO:0007669"/>
    <property type="project" value="UniProtKB-KW"/>
</dbReference>
<dbReference type="Pfam" id="PF02875">
    <property type="entry name" value="Mur_ligase_C"/>
    <property type="match status" value="1"/>
</dbReference>
<dbReference type="Gene3D" id="3.40.1190.10">
    <property type="entry name" value="Mur-like, catalytic domain"/>
    <property type="match status" value="1"/>
</dbReference>
<dbReference type="FunFam" id="3.40.1190.10:FF:000011">
    <property type="entry name" value="Folylpolyglutamate synthase/dihydrofolate synthase"/>
    <property type="match status" value="1"/>
</dbReference>
<evidence type="ECO:0000256" key="1">
    <source>
        <dbReference type="ARBA" id="ARBA00001946"/>
    </source>
</evidence>
<organism evidence="14 15">
    <name type="scientific">Streptococcus parasanguinis</name>
    <dbReference type="NCBI Taxonomy" id="1318"/>
    <lineage>
        <taxon>Bacteria</taxon>
        <taxon>Bacillati</taxon>
        <taxon>Bacillota</taxon>
        <taxon>Bacilli</taxon>
        <taxon>Lactobacillales</taxon>
        <taxon>Streptococcaceae</taxon>
        <taxon>Streptococcus</taxon>
    </lineage>
</organism>
<dbReference type="Gene3D" id="3.90.190.20">
    <property type="entry name" value="Mur ligase, C-terminal domain"/>
    <property type="match status" value="1"/>
</dbReference>
<keyword evidence="4 11" id="KW-0436">Ligase</keyword>
<dbReference type="InterPro" id="IPR001645">
    <property type="entry name" value="Folylpolyglutamate_synth"/>
</dbReference>
<dbReference type="GO" id="GO:0008841">
    <property type="term" value="F:dihydrofolate synthase activity"/>
    <property type="evidence" value="ECO:0007669"/>
    <property type="project" value="TreeGrafter"/>
</dbReference>
<gene>
    <name evidence="14" type="ORF">DW820_08450</name>
</gene>
<dbReference type="InterPro" id="IPR036565">
    <property type="entry name" value="Mur-like_cat_sf"/>
</dbReference>
<feature type="domain" description="Mur ligase central" evidence="13">
    <location>
        <begin position="47"/>
        <end position="274"/>
    </location>
</feature>
<dbReference type="AlphaFoldDB" id="A0A414CH91"/>
<evidence type="ECO:0000256" key="11">
    <source>
        <dbReference type="PIRNR" id="PIRNR001563"/>
    </source>
</evidence>
<evidence type="ECO:0000259" key="13">
    <source>
        <dbReference type="Pfam" id="PF08245"/>
    </source>
</evidence>
<evidence type="ECO:0000256" key="5">
    <source>
        <dbReference type="ARBA" id="ARBA00022723"/>
    </source>
</evidence>
<comment type="cofactor">
    <cofactor evidence="1">
        <name>Mg(2+)</name>
        <dbReference type="ChEBI" id="CHEBI:18420"/>
    </cofactor>
</comment>
<comment type="caution">
    <text evidence="14">The sequence shown here is derived from an EMBL/GenBank/DDBJ whole genome shotgun (WGS) entry which is preliminary data.</text>
</comment>
<evidence type="ECO:0000256" key="4">
    <source>
        <dbReference type="ARBA" id="ARBA00022598"/>
    </source>
</evidence>
<keyword evidence="7 11" id="KW-0067">ATP-binding</keyword>
<comment type="catalytic activity">
    <reaction evidence="10">
        <text>(6S)-5,6,7,8-tetrahydrofolyl-(gamma-L-Glu)(n) + L-glutamate + ATP = (6S)-5,6,7,8-tetrahydrofolyl-(gamma-L-Glu)(n+1) + ADP + phosphate + H(+)</text>
        <dbReference type="Rhea" id="RHEA:10580"/>
        <dbReference type="Rhea" id="RHEA-COMP:14738"/>
        <dbReference type="Rhea" id="RHEA-COMP:14740"/>
        <dbReference type="ChEBI" id="CHEBI:15378"/>
        <dbReference type="ChEBI" id="CHEBI:29985"/>
        <dbReference type="ChEBI" id="CHEBI:30616"/>
        <dbReference type="ChEBI" id="CHEBI:43474"/>
        <dbReference type="ChEBI" id="CHEBI:141005"/>
        <dbReference type="ChEBI" id="CHEBI:456216"/>
        <dbReference type="EC" id="6.3.2.17"/>
    </reaction>
</comment>
<dbReference type="SUPFAM" id="SSF53244">
    <property type="entry name" value="MurD-like peptide ligases, peptide-binding domain"/>
    <property type="match status" value="1"/>
</dbReference>
<dbReference type="RefSeq" id="WP_118095982.1">
    <property type="nucleotide sequence ID" value="NZ_JBCIZL010000008.1"/>
</dbReference>
<dbReference type="NCBIfam" id="TIGR01499">
    <property type="entry name" value="folC"/>
    <property type="match status" value="1"/>
</dbReference>
<keyword evidence="6 11" id="KW-0547">Nucleotide-binding</keyword>
<dbReference type="PANTHER" id="PTHR11136:SF0">
    <property type="entry name" value="DIHYDROFOLATE SYNTHETASE-RELATED"/>
    <property type="match status" value="1"/>
</dbReference>
<dbReference type="PANTHER" id="PTHR11136">
    <property type="entry name" value="FOLYLPOLYGLUTAMATE SYNTHASE-RELATED"/>
    <property type="match status" value="1"/>
</dbReference>
<dbReference type="GO" id="GO:0009252">
    <property type="term" value="P:peptidoglycan biosynthetic process"/>
    <property type="evidence" value="ECO:0007669"/>
    <property type="project" value="UniProtKB-UniPathway"/>
</dbReference>
<protein>
    <recommendedName>
        <fullName evidence="3">tetrahydrofolate synthase</fullName>
        <ecNumber evidence="3">6.3.2.17</ecNumber>
    </recommendedName>
    <alternativeName>
        <fullName evidence="9">Tetrahydrofolylpolyglutamate synthase</fullName>
    </alternativeName>
</protein>
<evidence type="ECO:0000256" key="3">
    <source>
        <dbReference type="ARBA" id="ARBA00013025"/>
    </source>
</evidence>
<evidence type="ECO:0000256" key="7">
    <source>
        <dbReference type="ARBA" id="ARBA00022840"/>
    </source>
</evidence>
<dbReference type="InterPro" id="IPR018109">
    <property type="entry name" value="Folylpolyglutamate_synth_CS"/>
</dbReference>
<dbReference type="GO" id="GO:0005737">
    <property type="term" value="C:cytoplasm"/>
    <property type="evidence" value="ECO:0007669"/>
    <property type="project" value="TreeGrafter"/>
</dbReference>
<dbReference type="SUPFAM" id="SSF53623">
    <property type="entry name" value="MurD-like peptide ligases, catalytic domain"/>
    <property type="match status" value="1"/>
</dbReference>
<evidence type="ECO:0000256" key="2">
    <source>
        <dbReference type="ARBA" id="ARBA00008276"/>
    </source>
</evidence>
<keyword evidence="8" id="KW-0460">Magnesium</keyword>
<evidence type="ECO:0000313" key="15">
    <source>
        <dbReference type="Proteomes" id="UP000285773"/>
    </source>
</evidence>
<feature type="domain" description="Mur ligase C-terminal" evidence="12">
    <location>
        <begin position="303"/>
        <end position="418"/>
    </location>
</feature>
<keyword evidence="5" id="KW-0479">Metal-binding</keyword>
<dbReference type="EC" id="6.3.2.17" evidence="3"/>
<evidence type="ECO:0000256" key="8">
    <source>
        <dbReference type="ARBA" id="ARBA00022842"/>
    </source>
</evidence>
<evidence type="ECO:0000313" key="14">
    <source>
        <dbReference type="EMBL" id="RHC94343.1"/>
    </source>
</evidence>
<name>A0A414CH91_STRPA</name>
<dbReference type="GO" id="GO:0046872">
    <property type="term" value="F:metal ion binding"/>
    <property type="evidence" value="ECO:0007669"/>
    <property type="project" value="UniProtKB-KW"/>
</dbReference>
<dbReference type="InterPro" id="IPR036615">
    <property type="entry name" value="Mur_ligase_C_dom_sf"/>
</dbReference>
<accession>A0A414CH91</accession>
<dbReference type="Proteomes" id="UP000285773">
    <property type="component" value="Unassembled WGS sequence"/>
</dbReference>
<dbReference type="InterPro" id="IPR013221">
    <property type="entry name" value="Mur_ligase_cen"/>
</dbReference>
<comment type="similarity">
    <text evidence="2 11">Belongs to the folylpolyglutamate synthase family.</text>
</comment>
<dbReference type="PIRSF" id="PIRSF001563">
    <property type="entry name" value="Folylpolyglu_synth"/>
    <property type="match status" value="1"/>
</dbReference>
<dbReference type="GO" id="GO:0004326">
    <property type="term" value="F:tetrahydrofolylpolyglutamate synthase activity"/>
    <property type="evidence" value="ECO:0007669"/>
    <property type="project" value="UniProtKB-EC"/>
</dbReference>